<dbReference type="CDD" id="cd01750">
    <property type="entry name" value="GATase1_CobQ"/>
    <property type="match status" value="1"/>
</dbReference>
<evidence type="ECO:0000313" key="7">
    <source>
        <dbReference type="EMBL" id="MBD5779670.1"/>
    </source>
</evidence>
<dbReference type="SUPFAM" id="SSF52540">
    <property type="entry name" value="P-loop containing nucleoside triphosphate hydrolases"/>
    <property type="match status" value="1"/>
</dbReference>
<dbReference type="PANTHER" id="PTHR21343">
    <property type="entry name" value="DETHIOBIOTIN SYNTHETASE"/>
    <property type="match status" value="1"/>
</dbReference>
<dbReference type="InterPro" id="IPR033949">
    <property type="entry name" value="CobQ_GATase1"/>
</dbReference>
<protein>
    <recommendedName>
        <fullName evidence="4">Cobyric acid synthase</fullName>
    </recommendedName>
</protein>
<dbReference type="GO" id="GO:0015420">
    <property type="term" value="F:ABC-type vitamin B12 transporter activity"/>
    <property type="evidence" value="ECO:0007669"/>
    <property type="project" value="UniProtKB-UniRule"/>
</dbReference>
<dbReference type="GO" id="GO:0003824">
    <property type="term" value="F:catalytic activity"/>
    <property type="evidence" value="ECO:0007669"/>
    <property type="project" value="InterPro"/>
</dbReference>
<comment type="caution">
    <text evidence="7">The sequence shown here is derived from an EMBL/GenBank/DDBJ whole genome shotgun (WGS) entry which is preliminary data.</text>
</comment>
<dbReference type="Proteomes" id="UP000622317">
    <property type="component" value="Unassembled WGS sequence"/>
</dbReference>
<dbReference type="InterPro" id="IPR027417">
    <property type="entry name" value="P-loop_NTPase"/>
</dbReference>
<dbReference type="AlphaFoldDB" id="A0A927IHP2"/>
<dbReference type="NCBIfam" id="NF001989">
    <property type="entry name" value="PRK00784.1"/>
    <property type="match status" value="1"/>
</dbReference>
<dbReference type="Gene3D" id="3.40.50.880">
    <property type="match status" value="1"/>
</dbReference>
<dbReference type="RefSeq" id="WP_191616806.1">
    <property type="nucleotide sequence ID" value="NZ_JACYFG010000013.1"/>
</dbReference>
<dbReference type="Pfam" id="PF01656">
    <property type="entry name" value="CbiA"/>
    <property type="match status" value="1"/>
</dbReference>
<dbReference type="SUPFAM" id="SSF52317">
    <property type="entry name" value="Class I glutamine amidotransferase-like"/>
    <property type="match status" value="1"/>
</dbReference>
<evidence type="ECO:0000256" key="2">
    <source>
        <dbReference type="ARBA" id="ARBA00022573"/>
    </source>
</evidence>
<dbReference type="HAMAP" id="MF_00028">
    <property type="entry name" value="CobQ"/>
    <property type="match status" value="1"/>
</dbReference>
<dbReference type="Gene3D" id="3.40.50.300">
    <property type="entry name" value="P-loop containing nucleotide triphosphate hydrolases"/>
    <property type="match status" value="1"/>
</dbReference>
<organism evidence="7 8">
    <name type="scientific">Pelagicoccus enzymogenes</name>
    <dbReference type="NCBI Taxonomy" id="2773457"/>
    <lineage>
        <taxon>Bacteria</taxon>
        <taxon>Pseudomonadati</taxon>
        <taxon>Verrucomicrobiota</taxon>
        <taxon>Opitutia</taxon>
        <taxon>Puniceicoccales</taxon>
        <taxon>Pelagicoccaceae</taxon>
        <taxon>Pelagicoccus</taxon>
    </lineage>
</organism>
<evidence type="ECO:0000256" key="4">
    <source>
        <dbReference type="HAMAP-Rule" id="MF_00028"/>
    </source>
</evidence>
<sequence length="484" mass="53385">MKAISILGTSSNAGKSWMATALCAWLRRQGVKVAPFKAQNMANNAFATLSGGEIGVAQSVQAEACGLVPTVEMNPILLKPNGPDGSQIVRLGVAGENATARDYYRSIESSWETVRETLDHWNSECEVLVLEGAGSPVELNLMDRDIVNLRPIEYLDGKWLLVSNIEYGGVFAQIIGTWNLLPESIRARGLGVAVNRFRGDLSLFDGAKREIESRAELPYLGVVPFDRALAIDDEDSLNALTEAPQTGRPYVAWIKYPRVSNSQDMLPWKHDEGVDSIWTSDPRVVCSAAAVVLPGSKNTLEDLRWLREADLDLAVLELANSGRPVVGICGGKQMLGRSLYEPRAGTTVQGLQLLPIDTEFLAEKRVQRNEAKLGDRVWETFEIHTGESRVGTGVQYGRLFEVRKAGERAFTADGMKVGNVWGSYQHGIFDAPELRQLLVDEAGIAGVLICRDDWKQKRMKVYDAMADSLERYLDLDTVKRYLGV</sequence>
<feature type="domain" description="CobQ/CobB/MinD/ParA nucleotide binding" evidence="5">
    <location>
        <begin position="4"/>
        <end position="231"/>
    </location>
</feature>
<evidence type="ECO:0000256" key="1">
    <source>
        <dbReference type="ARBA" id="ARBA00004953"/>
    </source>
</evidence>
<comment type="pathway">
    <text evidence="1 4">Cofactor biosynthesis; adenosylcobalamin biosynthesis.</text>
</comment>
<feature type="domain" description="CobB/CobQ-like glutamine amidotransferase" evidence="6">
    <location>
        <begin position="251"/>
        <end position="432"/>
    </location>
</feature>
<dbReference type="EMBL" id="JACYFG010000013">
    <property type="protein sequence ID" value="MBD5779670.1"/>
    <property type="molecule type" value="Genomic_DNA"/>
</dbReference>
<feature type="active site" description="Nucleophile" evidence="4">
    <location>
        <position position="329"/>
    </location>
</feature>
<dbReference type="InterPro" id="IPR011698">
    <property type="entry name" value="GATase_3"/>
</dbReference>
<dbReference type="PANTHER" id="PTHR21343:SF1">
    <property type="entry name" value="COBYRIC ACID SYNTHASE"/>
    <property type="match status" value="1"/>
</dbReference>
<name>A0A927IHP2_9BACT</name>
<evidence type="ECO:0000313" key="8">
    <source>
        <dbReference type="Proteomes" id="UP000622317"/>
    </source>
</evidence>
<proteinExistence type="inferred from homology"/>
<evidence type="ECO:0000256" key="3">
    <source>
        <dbReference type="ARBA" id="ARBA00022962"/>
    </source>
</evidence>
<comment type="function">
    <text evidence="4">Catalyzes amidations at positions B, D, E, and G on adenosylcobyrinic A,C-diamide. NH(2) groups are provided by glutamine, and one molecule of ATP is hydrogenolyzed for each amidation.</text>
</comment>
<dbReference type="PROSITE" id="PS51274">
    <property type="entry name" value="GATASE_COBBQ"/>
    <property type="match status" value="1"/>
</dbReference>
<reference evidence="7" key="1">
    <citation type="submission" date="2020-09" db="EMBL/GenBank/DDBJ databases">
        <title>Pelagicoccus enzymogenes sp. nov. with an EPS production, isolated from marine sediment.</title>
        <authorList>
            <person name="Feng X."/>
        </authorList>
    </citation>
    <scope>NUCLEOTIDE SEQUENCE</scope>
    <source>
        <strain evidence="7">NFK12</strain>
    </source>
</reference>
<keyword evidence="8" id="KW-1185">Reference proteome</keyword>
<dbReference type="InterPro" id="IPR002586">
    <property type="entry name" value="CobQ/CobB/MinD/ParA_Nub-bd_dom"/>
</dbReference>
<dbReference type="Pfam" id="PF07685">
    <property type="entry name" value="GATase_3"/>
    <property type="match status" value="1"/>
</dbReference>
<dbReference type="InterPro" id="IPR029062">
    <property type="entry name" value="Class_I_gatase-like"/>
</dbReference>
<keyword evidence="2 4" id="KW-0169">Cobalamin biosynthesis</keyword>
<gene>
    <name evidence="4" type="primary">cobQ</name>
    <name evidence="7" type="ORF">IEN85_09200</name>
</gene>
<dbReference type="GO" id="GO:0009236">
    <property type="term" value="P:cobalamin biosynthetic process"/>
    <property type="evidence" value="ECO:0007669"/>
    <property type="project" value="UniProtKB-UniRule"/>
</dbReference>
<keyword evidence="3 4" id="KW-0315">Glutamine amidotransferase</keyword>
<evidence type="ECO:0000259" key="5">
    <source>
        <dbReference type="Pfam" id="PF01656"/>
    </source>
</evidence>
<feature type="active site" evidence="4">
    <location>
        <position position="426"/>
    </location>
</feature>
<evidence type="ECO:0000259" key="6">
    <source>
        <dbReference type="Pfam" id="PF07685"/>
    </source>
</evidence>
<accession>A0A927IHP2</accession>
<dbReference type="InterPro" id="IPR004459">
    <property type="entry name" value="CobQ_synth"/>
</dbReference>
<dbReference type="NCBIfam" id="TIGR00313">
    <property type="entry name" value="cobQ"/>
    <property type="match status" value="1"/>
</dbReference>
<comment type="similarity">
    <text evidence="4">Belongs to the CobB/CobQ family. CobQ subfamily.</text>
</comment>